<dbReference type="GO" id="GO:0003924">
    <property type="term" value="F:GTPase activity"/>
    <property type="evidence" value="ECO:0007669"/>
    <property type="project" value="InterPro"/>
</dbReference>
<dbReference type="GO" id="GO:0005737">
    <property type="term" value="C:cytoplasm"/>
    <property type="evidence" value="ECO:0007669"/>
    <property type="project" value="UniProtKB-SubCell"/>
</dbReference>
<comment type="subunit">
    <text evidence="9">Binds to RNA polymerase II.</text>
</comment>
<evidence type="ECO:0000256" key="6">
    <source>
        <dbReference type="ARBA" id="ARBA00023134"/>
    </source>
</evidence>
<dbReference type="AlphaFoldDB" id="A0AAV7XGX9"/>
<evidence type="ECO:0000256" key="8">
    <source>
        <dbReference type="ARBA" id="ARBA00055682"/>
    </source>
</evidence>
<comment type="caution">
    <text evidence="11">The sequence shown here is derived from an EMBL/GenBank/DDBJ whole genome shotgun (WGS) entry which is preliminary data.</text>
</comment>
<dbReference type="InterPro" id="IPR004130">
    <property type="entry name" value="Gpn"/>
</dbReference>
<dbReference type="FunFam" id="3.40.50.300:FF:000888">
    <property type="entry name" value="GPN-loop GTPase 1"/>
    <property type="match status" value="1"/>
</dbReference>
<dbReference type="PANTHER" id="PTHR21231">
    <property type="entry name" value="XPA-BINDING PROTEIN 1-RELATED"/>
    <property type="match status" value="1"/>
</dbReference>
<evidence type="ECO:0000256" key="5">
    <source>
        <dbReference type="ARBA" id="ARBA00023054"/>
    </source>
</evidence>
<evidence type="ECO:0000313" key="12">
    <source>
        <dbReference type="Proteomes" id="UP001075354"/>
    </source>
</evidence>
<name>A0AAV7XGX9_9NEOP</name>
<keyword evidence="12" id="KW-1185">Reference proteome</keyword>
<evidence type="ECO:0000256" key="9">
    <source>
        <dbReference type="RuleBase" id="RU365059"/>
    </source>
</evidence>
<evidence type="ECO:0000256" key="1">
    <source>
        <dbReference type="ARBA" id="ARBA00005290"/>
    </source>
</evidence>
<dbReference type="Gene3D" id="3.40.50.300">
    <property type="entry name" value="P-loop containing nucleotide triphosphate hydrolases"/>
    <property type="match status" value="1"/>
</dbReference>
<evidence type="ECO:0000256" key="10">
    <source>
        <dbReference type="SAM" id="MobiDB-lite"/>
    </source>
</evidence>
<feature type="compositionally biased region" description="Basic and acidic residues" evidence="10">
    <location>
        <begin position="424"/>
        <end position="441"/>
    </location>
</feature>
<dbReference type="PRINTS" id="PR00449">
    <property type="entry name" value="RASTRNSFRMNG"/>
</dbReference>
<dbReference type="GO" id="GO:0005525">
    <property type="term" value="F:GTP binding"/>
    <property type="evidence" value="ECO:0007669"/>
    <property type="project" value="UniProtKB-KW"/>
</dbReference>
<dbReference type="GO" id="GO:0005634">
    <property type="term" value="C:nucleus"/>
    <property type="evidence" value="ECO:0007669"/>
    <property type="project" value="UniProtKB-SubCell"/>
</dbReference>
<dbReference type="EMBL" id="JAPTSV010000009">
    <property type="protein sequence ID" value="KAJ1524226.1"/>
    <property type="molecule type" value="Genomic_DNA"/>
</dbReference>
<feature type="region of interest" description="Disordered" evidence="10">
    <location>
        <begin position="60"/>
        <end position="80"/>
    </location>
</feature>
<reference evidence="11" key="1">
    <citation type="submission" date="2022-12" db="EMBL/GenBank/DDBJ databases">
        <title>Chromosome-level genome assembly of the bean flower thrips Megalurothrips usitatus.</title>
        <authorList>
            <person name="Ma L."/>
            <person name="Liu Q."/>
            <person name="Li H."/>
            <person name="Cai W."/>
        </authorList>
    </citation>
    <scope>NUCLEOTIDE SEQUENCE</scope>
    <source>
        <strain evidence="11">Cailab_2022a</strain>
    </source>
</reference>
<dbReference type="PANTHER" id="PTHR21231:SF8">
    <property type="entry name" value="GPN-LOOP GTPASE 1"/>
    <property type="match status" value="1"/>
</dbReference>
<dbReference type="InterPro" id="IPR030230">
    <property type="entry name" value="Gpn1/Npa3/XAB1"/>
</dbReference>
<sequence>MSPSLQPSAVGKSNKRGSPSKQTAKTDFETVIFARVPLFVTFHQLSYRLVEIMASGAEAGSSQMDTQEPNVSGNTNESPKQQPVNLIVLGMAGSGKTSLVKRIQTYLHFKQTPPYVINLDPACAEVPYLTNIDIRDTVKYKEVMKQYGLGPNGGIVTSLNLFSTKFDQVLQLLHKASSSHKYAIFDTPGQIEVFTWSASGTIISEALASSFPTVVVYVMDTVRSVNPVTFMSNMLYACSILYKTKLPFIVVMNKIDVVDNSYAVEWMRDFEAFQDALESETTYISNLTRSMSLALDEFYCGLRSCGVSSLTGQGMEELFKLVDEAAEEYEKDYRVEWEKLREEKEKDAAAEAEDKLKKLALDEQGLGTAVPLITTTGKGREIADIYLKHPANESSEDEDGEEDEQPEDETETNEEITFKTYVNTKRETRREKAESSVAKEQ</sequence>
<accession>A0AAV7XGX9</accession>
<protein>
    <recommendedName>
        <fullName evidence="9">GPN-loop GTPase</fullName>
        <ecNumber evidence="9">3.6.5.-</ecNumber>
    </recommendedName>
</protein>
<dbReference type="SUPFAM" id="SSF52540">
    <property type="entry name" value="P-loop containing nucleoside triphosphate hydrolases"/>
    <property type="match status" value="1"/>
</dbReference>
<evidence type="ECO:0000256" key="3">
    <source>
        <dbReference type="ARBA" id="ARBA00022741"/>
    </source>
</evidence>
<dbReference type="InterPro" id="IPR027417">
    <property type="entry name" value="P-loop_NTPase"/>
</dbReference>
<gene>
    <name evidence="11" type="ORF">ONE63_010744</name>
</gene>
<organism evidence="11 12">
    <name type="scientific">Megalurothrips usitatus</name>
    <name type="common">bean blossom thrips</name>
    <dbReference type="NCBI Taxonomy" id="439358"/>
    <lineage>
        <taxon>Eukaryota</taxon>
        <taxon>Metazoa</taxon>
        <taxon>Ecdysozoa</taxon>
        <taxon>Arthropoda</taxon>
        <taxon>Hexapoda</taxon>
        <taxon>Insecta</taxon>
        <taxon>Pterygota</taxon>
        <taxon>Neoptera</taxon>
        <taxon>Paraneoptera</taxon>
        <taxon>Thysanoptera</taxon>
        <taxon>Terebrantia</taxon>
        <taxon>Thripoidea</taxon>
        <taxon>Thripidae</taxon>
        <taxon>Megalurothrips</taxon>
    </lineage>
</organism>
<proteinExistence type="inferred from homology"/>
<keyword evidence="3 9" id="KW-0547">Nucleotide-binding</keyword>
<feature type="compositionally biased region" description="Acidic residues" evidence="10">
    <location>
        <begin position="394"/>
        <end position="414"/>
    </location>
</feature>
<evidence type="ECO:0000256" key="4">
    <source>
        <dbReference type="ARBA" id="ARBA00022801"/>
    </source>
</evidence>
<keyword evidence="2 9" id="KW-0963">Cytoplasm</keyword>
<feature type="region of interest" description="Disordered" evidence="10">
    <location>
        <begin position="385"/>
        <end position="441"/>
    </location>
</feature>
<evidence type="ECO:0000256" key="7">
    <source>
        <dbReference type="ARBA" id="ARBA00023242"/>
    </source>
</evidence>
<keyword evidence="7" id="KW-0539">Nucleus</keyword>
<keyword evidence="5" id="KW-0175">Coiled coil</keyword>
<dbReference type="Proteomes" id="UP001075354">
    <property type="component" value="Chromosome 9"/>
</dbReference>
<dbReference type="Pfam" id="PF03029">
    <property type="entry name" value="ATP_bind_1"/>
    <property type="match status" value="1"/>
</dbReference>
<dbReference type="CDD" id="cd17870">
    <property type="entry name" value="GPN1"/>
    <property type="match status" value="1"/>
</dbReference>
<keyword evidence="4 9" id="KW-0378">Hydrolase</keyword>
<keyword evidence="6 9" id="KW-0342">GTP-binding</keyword>
<dbReference type="EC" id="3.6.5.-" evidence="9"/>
<feature type="region of interest" description="Disordered" evidence="10">
    <location>
        <begin position="1"/>
        <end position="23"/>
    </location>
</feature>
<comment type="subcellular location">
    <subcellularLocation>
        <location evidence="9">Cytoplasm</location>
    </subcellularLocation>
    <subcellularLocation>
        <location evidence="9">Nucleus</location>
    </subcellularLocation>
</comment>
<comment type="function">
    <text evidence="8 9">Small GTPase required for proper nuclear import of RNA polymerase II (RNAPII). May act at an RNAP assembly step prior to nuclear import.</text>
</comment>
<evidence type="ECO:0000313" key="11">
    <source>
        <dbReference type="EMBL" id="KAJ1524226.1"/>
    </source>
</evidence>
<evidence type="ECO:0000256" key="2">
    <source>
        <dbReference type="ARBA" id="ARBA00022490"/>
    </source>
</evidence>
<comment type="similarity">
    <text evidence="1 9">Belongs to the GPN-loop GTPase family.</text>
</comment>